<dbReference type="GeneID" id="120261902"/>
<dbReference type="PANTHER" id="PTHR47076:SF1">
    <property type="entry name" value="NHL DOMAIN PROTEIN"/>
    <property type="match status" value="1"/>
</dbReference>
<name>A0AB40BFG7_DIOCR</name>
<organism evidence="1 2">
    <name type="scientific">Dioscorea cayennensis subsp. rotundata</name>
    <name type="common">White Guinea yam</name>
    <name type="synonym">Dioscorea rotundata</name>
    <dbReference type="NCBI Taxonomy" id="55577"/>
    <lineage>
        <taxon>Eukaryota</taxon>
        <taxon>Viridiplantae</taxon>
        <taxon>Streptophyta</taxon>
        <taxon>Embryophyta</taxon>
        <taxon>Tracheophyta</taxon>
        <taxon>Spermatophyta</taxon>
        <taxon>Magnoliopsida</taxon>
        <taxon>Liliopsida</taxon>
        <taxon>Dioscoreales</taxon>
        <taxon>Dioscoreaceae</taxon>
        <taxon>Dioscorea</taxon>
    </lineage>
</organism>
<dbReference type="Proteomes" id="UP001515500">
    <property type="component" value="Chromosome 5"/>
</dbReference>
<proteinExistence type="predicted"/>
<gene>
    <name evidence="2" type="primary">LOC120261902</name>
</gene>
<evidence type="ECO:0000313" key="2">
    <source>
        <dbReference type="RefSeq" id="XP_039125855.1"/>
    </source>
</evidence>
<reference evidence="2" key="1">
    <citation type="submission" date="2025-08" db="UniProtKB">
        <authorList>
            <consortium name="RefSeq"/>
        </authorList>
    </citation>
    <scope>IDENTIFICATION</scope>
</reference>
<keyword evidence="1" id="KW-1185">Reference proteome</keyword>
<accession>A0AB40BFG7</accession>
<protein>
    <submittedName>
        <fullName evidence="2">Uncharacterized protein LOC120261902</fullName>
    </submittedName>
</protein>
<evidence type="ECO:0000313" key="1">
    <source>
        <dbReference type="Proteomes" id="UP001515500"/>
    </source>
</evidence>
<sequence length="170" mass="18983">MGSDAARRPDLGDHSPPLPEPVLDPCFAQWCCCGWFSSRSCRLSDWEPIRSSVDHGKDPWWKRAILRVKEWSEIVAGPRWKTFIRRFNRGGGIRRARFQYDPLSYALNFDEGTEDFDGDGCHSCRNFSARFAAPVSAKCSMDLGGRNAPLVVGDSGDLSGQLIPGFSQNV</sequence>
<dbReference type="PANTHER" id="PTHR47076">
    <property type="entry name" value="NHL DOMAIN PROTEIN"/>
    <property type="match status" value="1"/>
</dbReference>
<dbReference type="RefSeq" id="XP_039125855.1">
    <property type="nucleotide sequence ID" value="XM_039269921.1"/>
</dbReference>
<dbReference type="AlphaFoldDB" id="A0AB40BFG7"/>